<keyword evidence="2" id="KW-1185">Reference proteome</keyword>
<sequence length="1493" mass="173531">MFDFSTIKSIDASGPRGAFEELMCQVAQLEQFSGFNKFRRVEGAGGDGGLEAYWLLETGEKIGYQAKYFLKSGGIDWSQINGSVEEAFNNHSELTKYVIAVACDLTDVTGKRGNTGWERWKSWSQQWSDKYKKPSGEPVEFEIWTASELSSRLMRPEYAGLVKYFFGKTSLTPEWFRTKLDESLATLDERFTPEHHVNVEVEMVFHAISRSESILNQVFAFKEKVFNWEFLTQVLYKVNNFTFDENLITKIYQHKSDFLKIFDEINVSEYNHWDINKWSDLTSNFLHIVVQLENIFGYNNKHENYYSLRQIYQNLSYLEGILNDFKSLINNKYFKCINSNVAFIHGSAGTGKSHLLAKETLSAFKENHPAILLLGQNFNDESFGIQISKILELPDFALDDFLSAMDIAGKVNRRKSLITIDAINEGIGCRFWSNNLSIFLSKLNKYKNLCCIVSCRKEYFHLAVSENLRKCYPTFEIKGFSTYEEQVNAAKVYLDKFNIARPSTPWLAPEFVNPLFLRSLCNSLKQNNQTEIPTGLHGSSKLLRYYIESISKYIENKESITSSLWQLFGRTLKNLAGQMFLMRRDYLSIDECHSLINQTFHQVMLRTESSWLDTFLNNGLLRNDPNPNKLDEFDSDHVIRFTFQRFQDHFMAEKFIESQTNLHKMFELSDNQFLFEYGVINWNWRGLFSALAFILPEKYQLELVDVLPSTVNSNWWGEWDIQESFVDSIQWRSRDAFFDRSRELLNKLTYQDPLDVLIKISTADHPWNAEFLNSKLLPLSMPVRDSFWSVWVNQQSCESDSTIGILLDWCLKGQQRGIKTNNQYFASLALCWIFSSSNRSIRDNATKSLTQLFCINPDLFLQLLDNFIKVDDLYILERLLAAAYGACCIDSDNSVINRYSRKIFDLIFFNNSPPYGTLLRDYALGVIELGDYLGCLDSDIDLKIAKPPYNSPKPKFNITKNKIERLAKYSGGEAIFWSAAQIMGDFSNYEIWPRVREFIKVPLTKKVSLTKRQRISNFSNVIQGLGGKISKEFEELRRVLSPYQYGISSIEDIFKESPAVPQEKLIQWEIDKKIQKDKFLKLLNDRLKAEALEIIPLLFSNDRDPLDERGFDKNLVCNWVAYRAYRYGWTAKLFPRDRSMGDSSRQRALTERVGKKYQWLALEELLSRLADNFWISEDYSKSVPRVYVNPLSLGFQRDIDPTILFDLQQLSSNKVSSNKVKDIQEFEPFITLENTDEKDLLEFPFNKDLTLNINKLPFRQCKNGEKWLVLYEHQSVKEKYPEGVGMHGLRREEFRFLVTVLANKSQASSIANFILDKGLRGIDTYIPDITDQAYFLENPWRNTWDQNKFETSSWNVPENASYARCLNNFIWESHLDASISDGINLNLPTPWVCHELNLNFNKDSLTWDDHEGNVVIRNISFEANTCTLLNYKAAEKFFNEDKTFISIYLSERGAWLKGSNGNVSWVRVEGVCWKNGTRVFEKTKIKETRKNTE</sequence>
<dbReference type="RefSeq" id="WP_004945568.1">
    <property type="nucleotide sequence ID" value="NZ_KB849643.1"/>
</dbReference>
<dbReference type="EMBL" id="APPV01000008">
    <property type="protein sequence ID" value="ENV60777.1"/>
    <property type="molecule type" value="Genomic_DNA"/>
</dbReference>
<evidence type="ECO:0008006" key="3">
    <source>
        <dbReference type="Google" id="ProtNLM"/>
    </source>
</evidence>
<dbReference type="InterPro" id="IPR027417">
    <property type="entry name" value="P-loop_NTPase"/>
</dbReference>
<name>A0ABN0JYV0_9GAMM</name>
<organism evidence="1 2">
    <name type="scientific">Acinetobacter soli NIPH 2899</name>
    <dbReference type="NCBI Taxonomy" id="1217677"/>
    <lineage>
        <taxon>Bacteria</taxon>
        <taxon>Pseudomonadati</taxon>
        <taxon>Pseudomonadota</taxon>
        <taxon>Gammaproteobacteria</taxon>
        <taxon>Moraxellales</taxon>
        <taxon>Moraxellaceae</taxon>
        <taxon>Acinetobacter</taxon>
    </lineage>
</organism>
<comment type="caution">
    <text evidence="1">The sequence shown here is derived from an EMBL/GenBank/DDBJ whole genome shotgun (WGS) entry which is preliminary data.</text>
</comment>
<reference evidence="1 2" key="1">
    <citation type="submission" date="2013-02" db="EMBL/GenBank/DDBJ databases">
        <title>The Genome Sequence of Acinetobacter soli NIPH 2899.</title>
        <authorList>
            <consortium name="The Broad Institute Genome Sequencing Platform"/>
            <consortium name="The Broad Institute Genome Sequencing Center for Infectious Disease"/>
            <person name="Cerqueira G."/>
            <person name="Feldgarden M."/>
            <person name="Courvalin P."/>
            <person name="Perichon B."/>
            <person name="Grillot-Courvalin C."/>
            <person name="Clermont D."/>
            <person name="Rocha E."/>
            <person name="Yoon E.-J."/>
            <person name="Nemec A."/>
            <person name="Walker B."/>
            <person name="Young S.K."/>
            <person name="Zeng Q."/>
            <person name="Gargeya S."/>
            <person name="Fitzgerald M."/>
            <person name="Haas B."/>
            <person name="Abouelleil A."/>
            <person name="Alvarado L."/>
            <person name="Arachchi H.M."/>
            <person name="Berlin A.M."/>
            <person name="Chapman S.B."/>
            <person name="Dewar J."/>
            <person name="Goldberg J."/>
            <person name="Griggs A."/>
            <person name="Gujja S."/>
            <person name="Hansen M."/>
            <person name="Howarth C."/>
            <person name="Imamovic A."/>
            <person name="Larimer J."/>
            <person name="McCowan C."/>
            <person name="Murphy C."/>
            <person name="Neiman D."/>
            <person name="Pearson M."/>
            <person name="Priest M."/>
            <person name="Roberts A."/>
            <person name="Saif S."/>
            <person name="Shea T."/>
            <person name="Sisk P."/>
            <person name="Sykes S."/>
            <person name="Wortman J."/>
            <person name="Nusbaum C."/>
            <person name="Birren B."/>
        </authorList>
    </citation>
    <scope>NUCLEOTIDE SEQUENCE [LARGE SCALE GENOMIC DNA]</scope>
    <source>
        <strain evidence="1 2">NIPH 2899</strain>
    </source>
</reference>
<protein>
    <recommendedName>
        <fullName evidence="3">ATP-binding protein</fullName>
    </recommendedName>
</protein>
<accession>A0ABN0JYV0</accession>
<evidence type="ECO:0000313" key="2">
    <source>
        <dbReference type="Proteomes" id="UP000018433"/>
    </source>
</evidence>
<gene>
    <name evidence="1" type="ORF">F950_01503</name>
</gene>
<dbReference type="SUPFAM" id="SSF52540">
    <property type="entry name" value="P-loop containing nucleoside triphosphate hydrolases"/>
    <property type="match status" value="1"/>
</dbReference>
<dbReference type="Proteomes" id="UP000018433">
    <property type="component" value="Unassembled WGS sequence"/>
</dbReference>
<proteinExistence type="predicted"/>
<evidence type="ECO:0000313" key="1">
    <source>
        <dbReference type="EMBL" id="ENV60777.1"/>
    </source>
</evidence>